<dbReference type="OMA" id="KMMIRYL"/>
<proteinExistence type="predicted"/>
<reference evidence="4" key="1">
    <citation type="submission" date="2012-06" db="EMBL/GenBank/DDBJ databases">
        <title>The genome sequence of Coniosporium apollinis CBS 100218.</title>
        <authorList>
            <consortium name="The Broad Institute Genome Sequencing Platform"/>
            <person name="Cuomo C."/>
            <person name="Gorbushina A."/>
            <person name="Noack S."/>
            <person name="Walker B."/>
            <person name="Young S.K."/>
            <person name="Zeng Q."/>
            <person name="Gargeya S."/>
            <person name="Fitzgerald M."/>
            <person name="Haas B."/>
            <person name="Abouelleil A."/>
            <person name="Alvarado L."/>
            <person name="Arachchi H.M."/>
            <person name="Berlin A.M."/>
            <person name="Chapman S.B."/>
            <person name="Goldberg J."/>
            <person name="Griggs A."/>
            <person name="Gujja S."/>
            <person name="Hansen M."/>
            <person name="Howarth C."/>
            <person name="Imamovic A."/>
            <person name="Larimer J."/>
            <person name="McCowan C."/>
            <person name="Montmayeur A."/>
            <person name="Murphy C."/>
            <person name="Neiman D."/>
            <person name="Pearson M."/>
            <person name="Priest M."/>
            <person name="Roberts A."/>
            <person name="Saif S."/>
            <person name="Shea T."/>
            <person name="Sisk P."/>
            <person name="Sykes S."/>
            <person name="Wortman J."/>
            <person name="Nusbaum C."/>
            <person name="Birren B."/>
        </authorList>
    </citation>
    <scope>NUCLEOTIDE SEQUENCE [LARGE SCALE GENOMIC DNA]</scope>
    <source>
        <strain evidence="4">CBS 100218</strain>
    </source>
</reference>
<dbReference type="InterPro" id="IPR000210">
    <property type="entry name" value="BTB/POZ_dom"/>
</dbReference>
<evidence type="ECO:0000313" key="4">
    <source>
        <dbReference type="Proteomes" id="UP000016924"/>
    </source>
</evidence>
<feature type="compositionally biased region" description="Basic residues" evidence="1">
    <location>
        <begin position="176"/>
        <end position="185"/>
    </location>
</feature>
<feature type="domain" description="BTB" evidence="2">
    <location>
        <begin position="23"/>
        <end position="82"/>
    </location>
</feature>
<dbReference type="GeneID" id="19898148"/>
<dbReference type="eggNOG" id="ENOG502SP2V">
    <property type="taxonomic scope" value="Eukaryota"/>
</dbReference>
<evidence type="ECO:0000259" key="2">
    <source>
        <dbReference type="PROSITE" id="PS50097"/>
    </source>
</evidence>
<dbReference type="STRING" id="1168221.R7YI94"/>
<keyword evidence="4" id="KW-1185">Reference proteome</keyword>
<organism evidence="3 4">
    <name type="scientific">Coniosporium apollinis (strain CBS 100218)</name>
    <name type="common">Rock-inhabiting black yeast</name>
    <dbReference type="NCBI Taxonomy" id="1168221"/>
    <lineage>
        <taxon>Eukaryota</taxon>
        <taxon>Fungi</taxon>
        <taxon>Dikarya</taxon>
        <taxon>Ascomycota</taxon>
        <taxon>Pezizomycotina</taxon>
        <taxon>Dothideomycetes</taxon>
        <taxon>Dothideomycetes incertae sedis</taxon>
        <taxon>Coniosporium</taxon>
    </lineage>
</organism>
<dbReference type="AlphaFoldDB" id="R7YI94"/>
<dbReference type="PANTHER" id="PTHR47843:SF5">
    <property type="entry name" value="BTB_POZ DOMAIN PROTEIN"/>
    <property type="match status" value="1"/>
</dbReference>
<dbReference type="EMBL" id="JH767556">
    <property type="protein sequence ID" value="EON61622.1"/>
    <property type="molecule type" value="Genomic_DNA"/>
</dbReference>
<dbReference type="OrthoDB" id="6359816at2759"/>
<dbReference type="PANTHER" id="PTHR47843">
    <property type="entry name" value="BTB DOMAIN-CONTAINING PROTEIN-RELATED"/>
    <property type="match status" value="1"/>
</dbReference>
<dbReference type="Proteomes" id="UP000016924">
    <property type="component" value="Unassembled WGS sequence"/>
</dbReference>
<protein>
    <recommendedName>
        <fullName evidence="2">BTB domain-containing protein</fullName>
    </recommendedName>
</protein>
<name>R7YI94_CONA1</name>
<dbReference type="CDD" id="cd18186">
    <property type="entry name" value="BTB_POZ_ZBTB_KLHL-like"/>
    <property type="match status" value="1"/>
</dbReference>
<feature type="compositionally biased region" description="Low complexity" evidence="1">
    <location>
        <begin position="122"/>
        <end position="148"/>
    </location>
</feature>
<dbReference type="Pfam" id="PF00651">
    <property type="entry name" value="BTB"/>
    <property type="match status" value="1"/>
</dbReference>
<evidence type="ECO:0000256" key="1">
    <source>
        <dbReference type="SAM" id="MobiDB-lite"/>
    </source>
</evidence>
<dbReference type="Gene3D" id="3.30.710.10">
    <property type="entry name" value="Potassium Channel Kv1.1, Chain A"/>
    <property type="match status" value="1"/>
</dbReference>
<dbReference type="PROSITE" id="PS50097">
    <property type="entry name" value="BTB"/>
    <property type="match status" value="1"/>
</dbReference>
<gene>
    <name evidence="3" type="ORF">W97_00837</name>
</gene>
<sequence>MGDKPREELMCSMRELFTDDTYSDLTITCGRDQHRVHKAIVCPRSKFFAAACNGVFKEARTAKIPLPHDDAQAVRLMVHYLYHLDYPHVSLYSEDDDRGDGTAEEVEAGTANVDAGDEYNQEEAAPAQEAPPSEEVLQVEEALSEAAEPPSPPPPQLEPQRIDVIYAPWDSSGSTKKMKKRKKKSSFWYEGPRAEPERMLLQESDEGPSRAAYAQRAWNDPPQATEDAPEEPVPADLDATQPLIQSPNLIIHAKVYALAEKYNITALKALALEKFAVEAGTFWNSTEFSQAAYEAYTSTIESDRGLRDVVVGTLYQHPEMLSKKDVQDVVRDLNLAYDLLMYVREKRRW</sequence>
<dbReference type="RefSeq" id="XP_007776939.1">
    <property type="nucleotide sequence ID" value="XM_007778749.1"/>
</dbReference>
<accession>R7YI94</accession>
<dbReference type="HOGENOM" id="CLU_057752_5_2_1"/>
<evidence type="ECO:0000313" key="3">
    <source>
        <dbReference type="EMBL" id="EON61622.1"/>
    </source>
</evidence>
<feature type="region of interest" description="Disordered" evidence="1">
    <location>
        <begin position="110"/>
        <end position="186"/>
    </location>
</feature>
<dbReference type="InterPro" id="IPR011333">
    <property type="entry name" value="SKP1/BTB/POZ_sf"/>
</dbReference>
<dbReference type="SUPFAM" id="SSF54695">
    <property type="entry name" value="POZ domain"/>
    <property type="match status" value="1"/>
</dbReference>